<reference evidence="7 8" key="1">
    <citation type="submission" date="2020-04" db="EMBL/GenBank/DDBJ databases">
        <authorList>
            <person name="De Canck E."/>
        </authorList>
    </citation>
    <scope>NUCLEOTIDE SEQUENCE [LARGE SCALE GENOMIC DNA]</scope>
    <source>
        <strain evidence="7 8">LMG 29739</strain>
    </source>
</reference>
<dbReference type="FunFam" id="1.10.10.10:FF:000001">
    <property type="entry name" value="LysR family transcriptional regulator"/>
    <property type="match status" value="1"/>
</dbReference>
<evidence type="ECO:0000256" key="4">
    <source>
        <dbReference type="ARBA" id="ARBA00023163"/>
    </source>
</evidence>
<name>A0A6J5E9T6_9BURK</name>
<dbReference type="PROSITE" id="PS50931">
    <property type="entry name" value="HTH_LYSR"/>
    <property type="match status" value="1"/>
</dbReference>
<dbReference type="InterPro" id="IPR036388">
    <property type="entry name" value="WH-like_DNA-bd_sf"/>
</dbReference>
<dbReference type="PANTHER" id="PTHR30126">
    <property type="entry name" value="HTH-TYPE TRANSCRIPTIONAL REGULATOR"/>
    <property type="match status" value="1"/>
</dbReference>
<protein>
    <submittedName>
        <fullName evidence="7">HTH-type transcriptional activator CmpR</fullName>
    </submittedName>
</protein>
<dbReference type="InterPro" id="IPR036390">
    <property type="entry name" value="WH_DNA-bd_sf"/>
</dbReference>
<dbReference type="EMBL" id="CADIKF010000029">
    <property type="protein sequence ID" value="CAB3761825.1"/>
    <property type="molecule type" value="Genomic_DNA"/>
</dbReference>
<keyword evidence="3" id="KW-0238">DNA-binding</keyword>
<dbReference type="RefSeq" id="WP_175112414.1">
    <property type="nucleotide sequence ID" value="NZ_CADIKF010000029.1"/>
</dbReference>
<organism evidence="7 8">
    <name type="scientific">Paraburkholderia solisilvae</name>
    <dbReference type="NCBI Taxonomy" id="624376"/>
    <lineage>
        <taxon>Bacteria</taxon>
        <taxon>Pseudomonadati</taxon>
        <taxon>Pseudomonadota</taxon>
        <taxon>Betaproteobacteria</taxon>
        <taxon>Burkholderiales</taxon>
        <taxon>Burkholderiaceae</taxon>
        <taxon>Paraburkholderia</taxon>
    </lineage>
</organism>
<evidence type="ECO:0000256" key="1">
    <source>
        <dbReference type="ARBA" id="ARBA00009437"/>
    </source>
</evidence>
<dbReference type="SUPFAM" id="SSF46785">
    <property type="entry name" value="Winged helix' DNA-binding domain"/>
    <property type="match status" value="1"/>
</dbReference>
<dbReference type="InterPro" id="IPR005119">
    <property type="entry name" value="LysR_subst-bd"/>
</dbReference>
<keyword evidence="4" id="KW-0804">Transcription</keyword>
<dbReference type="InterPro" id="IPR000847">
    <property type="entry name" value="LysR_HTH_N"/>
</dbReference>
<evidence type="ECO:0000256" key="5">
    <source>
        <dbReference type="SAM" id="MobiDB-lite"/>
    </source>
</evidence>
<dbReference type="GO" id="GO:0000976">
    <property type="term" value="F:transcription cis-regulatory region binding"/>
    <property type="evidence" value="ECO:0007669"/>
    <property type="project" value="TreeGrafter"/>
</dbReference>
<accession>A0A6J5E9T6</accession>
<sequence length="319" mass="34601">MIRNLRTFVVSAETESFSAAGNRLGLTQSAVSTQIRRLEEELGYTLFDRTGKSVTLSSDGRAVLEQATRILESFEGLKQNPGGTGRGAINLGAISTVQHSFLTKALLRFRRAHAMAHINIVPGTSIQLLTRVDSHDLDVAVMIKPRLGLPADLKWIPLMQERYVGVAPKGSSTELGKLFREQPFIRYDRRSHGGQLVDRFLKRQGLWTMDSIEVDEPSVILKMVGEGLGCSIIPGELVPVARTAGIMVVPLPGRPLTREIGILIRLAAMNRQPAMTLIDSLAAEARAISSPSTDPANPANPPSASPPDSGRRAKGRASR</sequence>
<keyword evidence="8" id="KW-1185">Reference proteome</keyword>
<evidence type="ECO:0000256" key="2">
    <source>
        <dbReference type="ARBA" id="ARBA00023015"/>
    </source>
</evidence>
<dbReference type="Pfam" id="PF00126">
    <property type="entry name" value="HTH_1"/>
    <property type="match status" value="1"/>
</dbReference>
<dbReference type="Gene3D" id="1.10.10.10">
    <property type="entry name" value="Winged helix-like DNA-binding domain superfamily/Winged helix DNA-binding domain"/>
    <property type="match status" value="1"/>
</dbReference>
<dbReference type="GO" id="GO:0003700">
    <property type="term" value="F:DNA-binding transcription factor activity"/>
    <property type="evidence" value="ECO:0007669"/>
    <property type="project" value="InterPro"/>
</dbReference>
<keyword evidence="2" id="KW-0805">Transcription regulation</keyword>
<dbReference type="Gene3D" id="3.40.190.290">
    <property type="match status" value="1"/>
</dbReference>
<evidence type="ECO:0000313" key="8">
    <source>
        <dbReference type="Proteomes" id="UP000494329"/>
    </source>
</evidence>
<comment type="similarity">
    <text evidence="1">Belongs to the LysR transcriptional regulatory family.</text>
</comment>
<evidence type="ECO:0000313" key="7">
    <source>
        <dbReference type="EMBL" id="CAB3761825.1"/>
    </source>
</evidence>
<evidence type="ECO:0000259" key="6">
    <source>
        <dbReference type="PROSITE" id="PS50931"/>
    </source>
</evidence>
<feature type="region of interest" description="Disordered" evidence="5">
    <location>
        <begin position="287"/>
        <end position="319"/>
    </location>
</feature>
<proteinExistence type="inferred from homology"/>
<gene>
    <name evidence="7" type="primary">cmpR_2</name>
    <name evidence="7" type="ORF">LMG29739_03729</name>
</gene>
<dbReference type="AlphaFoldDB" id="A0A6J5E9T6"/>
<dbReference type="PANTHER" id="PTHR30126:SF94">
    <property type="entry name" value="LYSR FAMILY TRANSCRIPTIONAL REGULATOR"/>
    <property type="match status" value="1"/>
</dbReference>
<evidence type="ECO:0000256" key="3">
    <source>
        <dbReference type="ARBA" id="ARBA00023125"/>
    </source>
</evidence>
<dbReference type="SUPFAM" id="SSF53850">
    <property type="entry name" value="Periplasmic binding protein-like II"/>
    <property type="match status" value="1"/>
</dbReference>
<dbReference type="Pfam" id="PF03466">
    <property type="entry name" value="LysR_substrate"/>
    <property type="match status" value="1"/>
</dbReference>
<feature type="domain" description="HTH lysR-type" evidence="6">
    <location>
        <begin position="1"/>
        <end position="57"/>
    </location>
</feature>
<dbReference type="Proteomes" id="UP000494329">
    <property type="component" value="Unassembled WGS sequence"/>
</dbReference>
<dbReference type="PRINTS" id="PR00039">
    <property type="entry name" value="HTHLYSR"/>
</dbReference>